<comment type="caution">
    <text evidence="1">The sequence shown here is derived from an EMBL/GenBank/DDBJ whole genome shotgun (WGS) entry which is preliminary data.</text>
</comment>
<evidence type="ECO:0000313" key="1">
    <source>
        <dbReference type="EMBL" id="KAH7664975.1"/>
    </source>
</evidence>
<accession>A0ACB7UVR7</accession>
<organism evidence="1 2">
    <name type="scientific">Dioscorea alata</name>
    <name type="common">Purple yam</name>
    <dbReference type="NCBI Taxonomy" id="55571"/>
    <lineage>
        <taxon>Eukaryota</taxon>
        <taxon>Viridiplantae</taxon>
        <taxon>Streptophyta</taxon>
        <taxon>Embryophyta</taxon>
        <taxon>Tracheophyta</taxon>
        <taxon>Spermatophyta</taxon>
        <taxon>Magnoliopsida</taxon>
        <taxon>Liliopsida</taxon>
        <taxon>Dioscoreales</taxon>
        <taxon>Dioscoreaceae</taxon>
        <taxon>Dioscorea</taxon>
    </lineage>
</organism>
<dbReference type="EMBL" id="CM037023">
    <property type="protein sequence ID" value="KAH7664975.1"/>
    <property type="molecule type" value="Genomic_DNA"/>
</dbReference>
<name>A0ACB7UVR7_DIOAL</name>
<dbReference type="Proteomes" id="UP000827976">
    <property type="component" value="Chromosome 13"/>
</dbReference>
<protein>
    <submittedName>
        <fullName evidence="1">Ternary complex factor MIP1 leucine-zipper-containing protein</fullName>
    </submittedName>
</protein>
<proteinExistence type="predicted"/>
<reference evidence="2" key="1">
    <citation type="journal article" date="2022" name="Nat. Commun.">
        <title>Chromosome evolution and the genetic basis of agronomically important traits in greater yam.</title>
        <authorList>
            <person name="Bredeson J.V."/>
            <person name="Lyons J.B."/>
            <person name="Oniyinde I.O."/>
            <person name="Okereke N.R."/>
            <person name="Kolade O."/>
            <person name="Nnabue I."/>
            <person name="Nwadili C.O."/>
            <person name="Hribova E."/>
            <person name="Parker M."/>
            <person name="Nwogha J."/>
            <person name="Shu S."/>
            <person name="Carlson J."/>
            <person name="Kariba R."/>
            <person name="Muthemba S."/>
            <person name="Knop K."/>
            <person name="Barton G.J."/>
            <person name="Sherwood A.V."/>
            <person name="Lopez-Montes A."/>
            <person name="Asiedu R."/>
            <person name="Jamnadass R."/>
            <person name="Muchugi A."/>
            <person name="Goodstein D."/>
            <person name="Egesi C.N."/>
            <person name="Featherston J."/>
            <person name="Asfaw A."/>
            <person name="Simpson G.G."/>
            <person name="Dolezel J."/>
            <person name="Hendre P.S."/>
            <person name="Van Deynze A."/>
            <person name="Kumar P.L."/>
            <person name="Obidiegwu J.E."/>
            <person name="Bhattacharjee R."/>
            <person name="Rokhsar D.S."/>
        </authorList>
    </citation>
    <scope>NUCLEOTIDE SEQUENCE [LARGE SCALE GENOMIC DNA]</scope>
    <source>
        <strain evidence="2">cv. TDa95/00328</strain>
    </source>
</reference>
<keyword evidence="2" id="KW-1185">Reference proteome</keyword>
<sequence length="641" mass="72173">MTFEVYQNTRMQELECHSTAGLEAVISRNVIATRHKRSKSDSEKGAKRDKLEWSPKSFHHVKLDVAIAEGKSEETQMPRSKVQSSLKQEIQQLEKHLKDQFMVRRALEKALGYRSSAIDSSNDSSMPKLTKELIREIAVLEFEVMYLEQYLLSLYRKAFDQQICTLSPSTVDEISKQSLCSLSGHPHKVAKPDISSMRGDSAAQHSQMVLPRKSFTNSSYGTCVAGYQHKLNGHGVDRSHSSILHHSCFSARMSPAAENLCGCPRECHSQPLSPHDHGQNPASGVISLAEYLGTNIADHIPETPGKLSEGMVRCMGSIYCKIAEPPLMCQGRSSSPTSSFSSMSAFSPQYVGDMWSPGCKRGSTLDSRLENPFRVEGLKEFSGPYNAMVEVPSICRENLQLPDVEETLLQYKSLVRQLESVDPRNMNADEKLAFWINIHNALMMHAYLEYGIPQNIVKRASLFTKAAYSIGGHSINLDTIQGLILRCRTHRPGQWLRALLSTRTKLKAGDDWQAYAIEQPEPLIHFALCSGNYSDPAVRIYSSRRLYQQLETAKVEYIRATVGIRKEQKILLPKIIDSFAKDKGLCLPSLLDMIQLYLPETLRMVMQRCQQGKSQKIIEWVPHNASFRYLLSRESSIPQLS</sequence>
<gene>
    <name evidence="1" type="ORF">IHE45_13G001300</name>
</gene>
<evidence type="ECO:0000313" key="2">
    <source>
        <dbReference type="Proteomes" id="UP000827976"/>
    </source>
</evidence>